<gene>
    <name evidence="1" type="ORF">H5P28_02755</name>
</gene>
<keyword evidence="2" id="KW-1185">Reference proteome</keyword>
<dbReference type="AlphaFoldDB" id="A0A842H9T5"/>
<comment type="caution">
    <text evidence="1">The sequence shown here is derived from an EMBL/GenBank/DDBJ whole genome shotgun (WGS) entry which is preliminary data.</text>
</comment>
<dbReference type="Pfam" id="PF02585">
    <property type="entry name" value="PIG-L"/>
    <property type="match status" value="1"/>
</dbReference>
<accession>A0A842H9T5</accession>
<sequence>MKLFIPDQSEQTSALVRTTHLGVGAHQDDLEFMALHGILECFQRADKWFGAVTCTDGAGSARTGAYADFTDEQMQAVRVTEQETAASIGQYAFMAQLGYPSSAVKTPAPRAALVRELRDLFATARPEVVYTHNAFDKHPTHLGVMLAVLEAIRELPVSERPARIYGCEVWRGLDWLPDDIKVLQDVSGHPNLAAALNGVFDSQIAGGKRYDLAVEGRRTANATFLDAHSIDDANRIQYALDMTPLIAGDAPLALDAFMRDILERSDTLMMDAIATLS</sequence>
<dbReference type="InterPro" id="IPR024078">
    <property type="entry name" value="LmbE-like_dom_sf"/>
</dbReference>
<evidence type="ECO:0000313" key="2">
    <source>
        <dbReference type="Proteomes" id="UP000546464"/>
    </source>
</evidence>
<dbReference type="InterPro" id="IPR003737">
    <property type="entry name" value="GlcNAc_PI_deacetylase-related"/>
</dbReference>
<organism evidence="1 2">
    <name type="scientific">Ruficoccus amylovorans</name>
    <dbReference type="NCBI Taxonomy" id="1804625"/>
    <lineage>
        <taxon>Bacteria</taxon>
        <taxon>Pseudomonadati</taxon>
        <taxon>Verrucomicrobiota</taxon>
        <taxon>Opitutia</taxon>
        <taxon>Puniceicoccales</taxon>
        <taxon>Cerasicoccaceae</taxon>
        <taxon>Ruficoccus</taxon>
    </lineage>
</organism>
<dbReference type="Gene3D" id="3.40.50.10320">
    <property type="entry name" value="LmbE-like"/>
    <property type="match status" value="1"/>
</dbReference>
<protein>
    <submittedName>
        <fullName evidence="1">PIG-L family deacetylase</fullName>
    </submittedName>
</protein>
<dbReference type="Proteomes" id="UP000546464">
    <property type="component" value="Unassembled WGS sequence"/>
</dbReference>
<proteinExistence type="predicted"/>
<dbReference type="SUPFAM" id="SSF102588">
    <property type="entry name" value="LmbE-like"/>
    <property type="match status" value="1"/>
</dbReference>
<name>A0A842H9T5_9BACT</name>
<evidence type="ECO:0000313" key="1">
    <source>
        <dbReference type="EMBL" id="MBC2593172.1"/>
    </source>
</evidence>
<dbReference type="EMBL" id="JACHVB010000012">
    <property type="protein sequence ID" value="MBC2593172.1"/>
    <property type="molecule type" value="Genomic_DNA"/>
</dbReference>
<reference evidence="1 2" key="1">
    <citation type="submission" date="2020-07" db="EMBL/GenBank/DDBJ databases">
        <authorList>
            <person name="Feng X."/>
        </authorList>
    </citation>
    <scope>NUCLEOTIDE SEQUENCE [LARGE SCALE GENOMIC DNA]</scope>
    <source>
        <strain evidence="1 2">JCM31066</strain>
    </source>
</reference>
<dbReference type="RefSeq" id="WP_185674164.1">
    <property type="nucleotide sequence ID" value="NZ_JACHVB010000012.1"/>
</dbReference>